<dbReference type="PROSITE" id="PS50887">
    <property type="entry name" value="GGDEF"/>
    <property type="match status" value="1"/>
</dbReference>
<dbReference type="Proteomes" id="UP000068447">
    <property type="component" value="Chromosome"/>
</dbReference>
<dbReference type="PANTHER" id="PTHR45138:SF9">
    <property type="entry name" value="DIGUANYLATE CYCLASE DGCM-RELATED"/>
    <property type="match status" value="1"/>
</dbReference>
<dbReference type="RefSeq" id="WP_062477459.1">
    <property type="nucleotide sequence ID" value="NZ_CP013650.1"/>
</dbReference>
<organism evidence="6 7">
    <name type="scientific">Lacimicrobium alkaliphilum</name>
    <dbReference type="NCBI Taxonomy" id="1526571"/>
    <lineage>
        <taxon>Bacteria</taxon>
        <taxon>Pseudomonadati</taxon>
        <taxon>Pseudomonadota</taxon>
        <taxon>Gammaproteobacteria</taxon>
        <taxon>Alteromonadales</taxon>
        <taxon>Alteromonadaceae</taxon>
        <taxon>Lacimicrobium</taxon>
    </lineage>
</organism>
<dbReference type="OrthoDB" id="9812260at2"/>
<dbReference type="NCBIfam" id="TIGR00254">
    <property type="entry name" value="GGDEF"/>
    <property type="match status" value="1"/>
</dbReference>
<dbReference type="PANTHER" id="PTHR45138">
    <property type="entry name" value="REGULATORY COMPONENTS OF SENSORY TRANSDUCTION SYSTEM"/>
    <property type="match status" value="1"/>
</dbReference>
<dbReference type="InterPro" id="IPR029787">
    <property type="entry name" value="Nucleotide_cyclase"/>
</dbReference>
<dbReference type="EMBL" id="CP013650">
    <property type="protein sequence ID" value="ALS97745.1"/>
    <property type="molecule type" value="Genomic_DNA"/>
</dbReference>
<dbReference type="CDD" id="cd01949">
    <property type="entry name" value="GGDEF"/>
    <property type="match status" value="1"/>
</dbReference>
<comment type="cofactor">
    <cofactor evidence="1">
        <name>Mg(2+)</name>
        <dbReference type="ChEBI" id="CHEBI:18420"/>
    </cofactor>
</comment>
<evidence type="ECO:0000259" key="5">
    <source>
        <dbReference type="PROSITE" id="PS50887"/>
    </source>
</evidence>
<dbReference type="Gene3D" id="3.30.70.270">
    <property type="match status" value="1"/>
</dbReference>
<accession>A0A0U3AGC7</accession>
<evidence type="ECO:0000256" key="2">
    <source>
        <dbReference type="ARBA" id="ARBA00012528"/>
    </source>
</evidence>
<dbReference type="STRING" id="1526571.AT746_05295"/>
<feature type="domain" description="GGDEF" evidence="5">
    <location>
        <begin position="391"/>
        <end position="523"/>
    </location>
</feature>
<dbReference type="InterPro" id="IPR048516">
    <property type="entry name" value="DGCcoil"/>
</dbReference>
<name>A0A0U3AGC7_9ALTE</name>
<comment type="catalytic activity">
    <reaction evidence="3">
        <text>2 GTP = 3',3'-c-di-GMP + 2 diphosphate</text>
        <dbReference type="Rhea" id="RHEA:24898"/>
        <dbReference type="ChEBI" id="CHEBI:33019"/>
        <dbReference type="ChEBI" id="CHEBI:37565"/>
        <dbReference type="ChEBI" id="CHEBI:58805"/>
        <dbReference type="EC" id="2.7.7.65"/>
    </reaction>
</comment>
<dbReference type="InterPro" id="IPR000160">
    <property type="entry name" value="GGDEF_dom"/>
</dbReference>
<keyword evidence="7" id="KW-1185">Reference proteome</keyword>
<evidence type="ECO:0000256" key="3">
    <source>
        <dbReference type="ARBA" id="ARBA00034247"/>
    </source>
</evidence>
<evidence type="ECO:0000256" key="1">
    <source>
        <dbReference type="ARBA" id="ARBA00001946"/>
    </source>
</evidence>
<dbReference type="FunFam" id="3.30.70.270:FF:000001">
    <property type="entry name" value="Diguanylate cyclase domain protein"/>
    <property type="match status" value="1"/>
</dbReference>
<protein>
    <recommendedName>
        <fullName evidence="2">diguanylate cyclase</fullName>
        <ecNumber evidence="2">2.7.7.65</ecNumber>
    </recommendedName>
</protein>
<dbReference type="Pfam" id="PF00990">
    <property type="entry name" value="GGDEF"/>
    <property type="match status" value="1"/>
</dbReference>
<dbReference type="GO" id="GO:0052621">
    <property type="term" value="F:diguanylate cyclase activity"/>
    <property type="evidence" value="ECO:0007669"/>
    <property type="project" value="UniProtKB-EC"/>
</dbReference>
<feature type="coiled-coil region" evidence="4">
    <location>
        <begin position="277"/>
        <end position="353"/>
    </location>
</feature>
<evidence type="ECO:0000313" key="7">
    <source>
        <dbReference type="Proteomes" id="UP000068447"/>
    </source>
</evidence>
<dbReference type="SUPFAM" id="SSF55073">
    <property type="entry name" value="Nucleotide cyclase"/>
    <property type="match status" value="1"/>
</dbReference>
<proteinExistence type="predicted"/>
<dbReference type="EC" id="2.7.7.65" evidence="2"/>
<evidence type="ECO:0000313" key="6">
    <source>
        <dbReference type="EMBL" id="ALS97745.1"/>
    </source>
</evidence>
<dbReference type="AlphaFoldDB" id="A0A0U3AGC7"/>
<dbReference type="Pfam" id="PF20975">
    <property type="entry name" value="DGCcoil"/>
    <property type="match status" value="1"/>
</dbReference>
<dbReference type="KEGG" id="lal:AT746_05295"/>
<sequence>MDNGSQVTNTKLDLSSQNQQKVLRSFKHQIDTLSQFILRLSKFYEGAIPALDKELQTLRGHLGGKINFTLAEVSIGKLTALLMENSDQVRLQNQKSHSLIENAIQALRENSGLPEPLKNDAHAFLRQVRQSQASVFTSLPHFEKALDLFQKALTNLQEHNKVCHSEEQPPLKDATLILHKEITNELRELISQLSTSAKEDQELKKVRDQLAKGLDHEELLECCLIIIRTILREVIQERKHAERFVSSLHSTLDKVSQSVSHSIKESESTFQLKTNNTAQLKQQVLQIEVAIEEAENLKLLRKQANEYLTKMAATLESREKTDQDEQRALMKLLNDMKDQLSHLEQETSEYKQRLLQQKYRSHHDELTQVPNRSAYNDRAELEYRRWRRYGTDLSLALVDVDHFKNINDSYGHAAGDKTLQVIAQQMSKSLRSTDFLARWGGEEFILLLPQTSKEELEAPLEKLRDQIAKIPFKFKQQSVKITVSIGATSFAEGDDIHRVFERADKALFSAKTQGRNRCVIDKGPE</sequence>
<dbReference type="InterPro" id="IPR050469">
    <property type="entry name" value="Diguanylate_Cyclase"/>
</dbReference>
<dbReference type="InterPro" id="IPR043128">
    <property type="entry name" value="Rev_trsase/Diguanyl_cyclase"/>
</dbReference>
<evidence type="ECO:0000256" key="4">
    <source>
        <dbReference type="SAM" id="Coils"/>
    </source>
</evidence>
<dbReference type="SMART" id="SM00267">
    <property type="entry name" value="GGDEF"/>
    <property type="match status" value="1"/>
</dbReference>
<gene>
    <name evidence="6" type="ORF">AT746_05295</name>
</gene>
<keyword evidence="4" id="KW-0175">Coiled coil</keyword>
<reference evidence="6 7" key="1">
    <citation type="submission" date="2015-12" db="EMBL/GenBank/DDBJ databases">
        <title>Complete genome of Lacimicrobium alkaliphilum KCTC 32984.</title>
        <authorList>
            <person name="Kim S.-G."/>
            <person name="Lee Y.-J."/>
        </authorList>
    </citation>
    <scope>NUCLEOTIDE SEQUENCE [LARGE SCALE GENOMIC DNA]</scope>
    <source>
        <strain evidence="6 7">YelD216</strain>
    </source>
</reference>